<feature type="domain" description="Mur ligase central" evidence="13">
    <location>
        <begin position="58"/>
        <end position="287"/>
    </location>
</feature>
<evidence type="ECO:0000256" key="3">
    <source>
        <dbReference type="ARBA" id="ARBA00013025"/>
    </source>
</evidence>
<evidence type="ECO:0000256" key="2">
    <source>
        <dbReference type="ARBA" id="ARBA00008276"/>
    </source>
</evidence>
<proteinExistence type="inferred from homology"/>
<dbReference type="Pfam" id="PF08245">
    <property type="entry name" value="Mur_ligase_M"/>
    <property type="match status" value="1"/>
</dbReference>
<dbReference type="PIRSF" id="PIRSF001563">
    <property type="entry name" value="Folylpolyglu_synth"/>
    <property type="match status" value="1"/>
</dbReference>
<dbReference type="Gene3D" id="3.40.1190.10">
    <property type="entry name" value="Mur-like, catalytic domain"/>
    <property type="match status" value="1"/>
</dbReference>
<dbReference type="Pfam" id="PF02875">
    <property type="entry name" value="Mur_ligase_C"/>
    <property type="match status" value="1"/>
</dbReference>
<keyword evidence="5" id="KW-0479">Metal-binding</keyword>
<dbReference type="InterPro" id="IPR018109">
    <property type="entry name" value="Folylpolyglutamate_synth_CS"/>
</dbReference>
<comment type="cofactor">
    <cofactor evidence="1">
        <name>Mg(2+)</name>
        <dbReference type="ChEBI" id="CHEBI:18420"/>
    </cofactor>
</comment>
<evidence type="ECO:0000256" key="9">
    <source>
        <dbReference type="ARBA" id="ARBA00030592"/>
    </source>
</evidence>
<dbReference type="PANTHER" id="PTHR11136:SF0">
    <property type="entry name" value="DIHYDROFOLATE SYNTHETASE-RELATED"/>
    <property type="match status" value="1"/>
</dbReference>
<dbReference type="PANTHER" id="PTHR11136">
    <property type="entry name" value="FOLYLPOLYGLUTAMATE SYNTHASE-RELATED"/>
    <property type="match status" value="1"/>
</dbReference>
<keyword evidence="4 11" id="KW-0436">Ligase</keyword>
<evidence type="ECO:0000256" key="11">
    <source>
        <dbReference type="PIRNR" id="PIRNR001563"/>
    </source>
</evidence>
<evidence type="ECO:0000313" key="14">
    <source>
        <dbReference type="EMBL" id="TJY41451.1"/>
    </source>
</evidence>
<dbReference type="InterPro" id="IPR001645">
    <property type="entry name" value="Folylpolyglutamate_synth"/>
</dbReference>
<keyword evidence="8" id="KW-0460">Magnesium</keyword>
<dbReference type="Gene3D" id="3.90.190.20">
    <property type="entry name" value="Mur ligase, C-terminal domain"/>
    <property type="match status" value="1"/>
</dbReference>
<protein>
    <recommendedName>
        <fullName evidence="3">tetrahydrofolate synthase</fullName>
        <ecNumber evidence="3">6.3.2.17</ecNumber>
    </recommendedName>
    <alternativeName>
        <fullName evidence="9">Tetrahydrofolylpolyglutamate synthase</fullName>
    </alternativeName>
</protein>
<dbReference type="InterPro" id="IPR004101">
    <property type="entry name" value="Mur_ligase_C"/>
</dbReference>
<keyword evidence="7 11" id="KW-0067">ATP-binding</keyword>
<accession>A0A4U0F9Y5</accession>
<dbReference type="RefSeq" id="WP_136778370.1">
    <property type="nucleotide sequence ID" value="NZ_SUPK01000006.1"/>
</dbReference>
<dbReference type="Proteomes" id="UP000309673">
    <property type="component" value="Unassembled WGS sequence"/>
</dbReference>
<dbReference type="FunFam" id="3.40.1190.10:FF:000011">
    <property type="entry name" value="Folylpolyglutamate synthase/dihydrofolate synthase"/>
    <property type="match status" value="1"/>
</dbReference>
<reference evidence="14 15" key="1">
    <citation type="submission" date="2019-04" db="EMBL/GenBank/DDBJ databases">
        <title>Cohnella sp. nov., isolated from soil.</title>
        <authorList>
            <person name="Kim W."/>
        </authorList>
    </citation>
    <scope>NUCLEOTIDE SEQUENCE [LARGE SCALE GENOMIC DNA]</scope>
    <source>
        <strain evidence="14 15">CAU 1483</strain>
    </source>
</reference>
<dbReference type="SUPFAM" id="SSF53623">
    <property type="entry name" value="MurD-like peptide ligases, catalytic domain"/>
    <property type="match status" value="1"/>
</dbReference>
<evidence type="ECO:0000259" key="12">
    <source>
        <dbReference type="Pfam" id="PF02875"/>
    </source>
</evidence>
<organism evidence="14 15">
    <name type="scientific">Cohnella pontilimi</name>
    <dbReference type="NCBI Taxonomy" id="2564100"/>
    <lineage>
        <taxon>Bacteria</taxon>
        <taxon>Bacillati</taxon>
        <taxon>Bacillota</taxon>
        <taxon>Bacilli</taxon>
        <taxon>Bacillales</taxon>
        <taxon>Paenibacillaceae</taxon>
        <taxon>Cohnella</taxon>
    </lineage>
</organism>
<dbReference type="PROSITE" id="PS01011">
    <property type="entry name" value="FOLYLPOLYGLU_SYNT_1"/>
    <property type="match status" value="1"/>
</dbReference>
<comment type="catalytic activity">
    <reaction evidence="10">
        <text>(6S)-5,6,7,8-tetrahydrofolyl-(gamma-L-Glu)(n) + L-glutamate + ATP = (6S)-5,6,7,8-tetrahydrofolyl-(gamma-L-Glu)(n+1) + ADP + phosphate + H(+)</text>
        <dbReference type="Rhea" id="RHEA:10580"/>
        <dbReference type="Rhea" id="RHEA-COMP:14738"/>
        <dbReference type="Rhea" id="RHEA-COMP:14740"/>
        <dbReference type="ChEBI" id="CHEBI:15378"/>
        <dbReference type="ChEBI" id="CHEBI:29985"/>
        <dbReference type="ChEBI" id="CHEBI:30616"/>
        <dbReference type="ChEBI" id="CHEBI:43474"/>
        <dbReference type="ChEBI" id="CHEBI:141005"/>
        <dbReference type="ChEBI" id="CHEBI:456216"/>
        <dbReference type="EC" id="6.3.2.17"/>
    </reaction>
</comment>
<dbReference type="AlphaFoldDB" id="A0A4U0F9Y5"/>
<dbReference type="EMBL" id="SUPK01000006">
    <property type="protein sequence ID" value="TJY41451.1"/>
    <property type="molecule type" value="Genomic_DNA"/>
</dbReference>
<evidence type="ECO:0000256" key="4">
    <source>
        <dbReference type="ARBA" id="ARBA00022598"/>
    </source>
</evidence>
<dbReference type="InterPro" id="IPR036565">
    <property type="entry name" value="Mur-like_cat_sf"/>
</dbReference>
<name>A0A4U0F9Y5_9BACL</name>
<dbReference type="EC" id="6.3.2.17" evidence="3"/>
<dbReference type="GO" id="GO:0004326">
    <property type="term" value="F:tetrahydrofolylpolyglutamate synthase activity"/>
    <property type="evidence" value="ECO:0007669"/>
    <property type="project" value="UniProtKB-EC"/>
</dbReference>
<gene>
    <name evidence="14" type="ORF">E5161_13680</name>
</gene>
<evidence type="ECO:0000256" key="1">
    <source>
        <dbReference type="ARBA" id="ARBA00001946"/>
    </source>
</evidence>
<dbReference type="GO" id="GO:0005737">
    <property type="term" value="C:cytoplasm"/>
    <property type="evidence" value="ECO:0007669"/>
    <property type="project" value="TreeGrafter"/>
</dbReference>
<dbReference type="InterPro" id="IPR013221">
    <property type="entry name" value="Mur_ligase_cen"/>
</dbReference>
<evidence type="ECO:0000256" key="7">
    <source>
        <dbReference type="ARBA" id="ARBA00022840"/>
    </source>
</evidence>
<evidence type="ECO:0000256" key="10">
    <source>
        <dbReference type="ARBA" id="ARBA00047493"/>
    </source>
</evidence>
<dbReference type="OrthoDB" id="9809356at2"/>
<feature type="domain" description="Mur ligase C-terminal" evidence="12">
    <location>
        <begin position="316"/>
        <end position="429"/>
    </location>
</feature>
<dbReference type="SUPFAM" id="SSF53244">
    <property type="entry name" value="MurD-like peptide ligases, peptide-binding domain"/>
    <property type="match status" value="1"/>
</dbReference>
<sequence>MNDSNAPSDGNRPFRTAVEAVAWITGLTAFGIRPGLERIGRMMERFNHPYRRLKFIHVAGTNGKGSVCAYLTSVLRQCGYDVGTFTSPYLTSYANRLQYNGEDIDDESLLKLANRIKPVADELAASEPELGYPTMFEITTALAILYYGTVVYPDYVVWETGLGGRLDVTNIVVPVVSVITNVGHDHMDVLGPTLEHIAREKAGIIKPGVPVVTGETRPEILDIFRETAEANHASLYARGEKFGFEPISVAEDEQRFSFTGPFRDIPSLTISLNGAHQQANAATAVMTLEVLRQFYALIVEDEDLAAEGLRLAAWPGRLEMVSKNPRILIDGAHNPEGMAALAAALRDVYRFDRLNVVMAMMPNKNHEYSLRHILPMIDTLVITEPDFHKKMKAEDLAAVAKRLQEELGRPREIAVEPDWRRAVARLRELDGASSEGTLNVVTGTLYLIADVRSWLLHGTNSEKGW</sequence>
<dbReference type="InterPro" id="IPR036615">
    <property type="entry name" value="Mur_ligase_C_dom_sf"/>
</dbReference>
<keyword evidence="6 11" id="KW-0547">Nucleotide-binding</keyword>
<keyword evidence="15" id="KW-1185">Reference proteome</keyword>
<dbReference type="GO" id="GO:0005524">
    <property type="term" value="F:ATP binding"/>
    <property type="evidence" value="ECO:0007669"/>
    <property type="project" value="UniProtKB-KW"/>
</dbReference>
<dbReference type="GO" id="GO:0046872">
    <property type="term" value="F:metal ion binding"/>
    <property type="evidence" value="ECO:0007669"/>
    <property type="project" value="UniProtKB-KW"/>
</dbReference>
<dbReference type="NCBIfam" id="TIGR01499">
    <property type="entry name" value="folC"/>
    <property type="match status" value="1"/>
</dbReference>
<evidence type="ECO:0000313" key="15">
    <source>
        <dbReference type="Proteomes" id="UP000309673"/>
    </source>
</evidence>
<evidence type="ECO:0000256" key="5">
    <source>
        <dbReference type="ARBA" id="ARBA00022723"/>
    </source>
</evidence>
<evidence type="ECO:0000259" key="13">
    <source>
        <dbReference type="Pfam" id="PF08245"/>
    </source>
</evidence>
<comment type="caution">
    <text evidence="14">The sequence shown here is derived from an EMBL/GenBank/DDBJ whole genome shotgun (WGS) entry which is preliminary data.</text>
</comment>
<evidence type="ECO:0000256" key="8">
    <source>
        <dbReference type="ARBA" id="ARBA00022842"/>
    </source>
</evidence>
<comment type="similarity">
    <text evidence="2 11">Belongs to the folylpolyglutamate synthase family.</text>
</comment>
<evidence type="ECO:0000256" key="6">
    <source>
        <dbReference type="ARBA" id="ARBA00022741"/>
    </source>
</evidence>
<dbReference type="GO" id="GO:0008841">
    <property type="term" value="F:dihydrofolate synthase activity"/>
    <property type="evidence" value="ECO:0007669"/>
    <property type="project" value="TreeGrafter"/>
</dbReference>